<feature type="domain" description="Glycoside hydrolase family 65 C-terminal" evidence="7">
    <location>
        <begin position="810"/>
        <end position="868"/>
    </location>
</feature>
<evidence type="ECO:0000256" key="1">
    <source>
        <dbReference type="ARBA" id="ARBA00006768"/>
    </source>
</evidence>
<dbReference type="GO" id="GO:0016757">
    <property type="term" value="F:glycosyltransferase activity"/>
    <property type="evidence" value="ECO:0007669"/>
    <property type="project" value="UniProtKB-KW"/>
</dbReference>
<dbReference type="Pfam" id="PF03632">
    <property type="entry name" value="Glyco_hydro_65m"/>
    <property type="match status" value="1"/>
</dbReference>
<evidence type="ECO:0000313" key="9">
    <source>
        <dbReference type="EMBL" id="RSU15148.1"/>
    </source>
</evidence>
<evidence type="ECO:0000256" key="2">
    <source>
        <dbReference type="ARBA" id="ARBA00022676"/>
    </source>
</evidence>
<dbReference type="Pfam" id="PF03633">
    <property type="entry name" value="Glyco_hydro_65C"/>
    <property type="match status" value="1"/>
</dbReference>
<feature type="binding site" evidence="5">
    <location>
        <begin position="699"/>
        <end position="700"/>
    </location>
    <ligand>
        <name>substrate</name>
    </ligand>
</feature>
<comment type="similarity">
    <text evidence="1">Belongs to the glycosyl hydrolase 65 family.</text>
</comment>
<proteinExistence type="inferred from homology"/>
<dbReference type="InterPro" id="IPR011013">
    <property type="entry name" value="Gal_mutarotase_sf_dom"/>
</dbReference>
<feature type="domain" description="Glycoside hydrolase family 65 N-terminal" evidence="8">
    <location>
        <begin position="99"/>
        <end position="344"/>
    </location>
</feature>
<dbReference type="Gene3D" id="2.60.420.10">
    <property type="entry name" value="Maltose phosphorylase, domain 3"/>
    <property type="match status" value="1"/>
</dbReference>
<feature type="binding site" evidence="5">
    <location>
        <begin position="439"/>
        <end position="440"/>
    </location>
    <ligand>
        <name>substrate</name>
    </ligand>
</feature>
<dbReference type="PANTHER" id="PTHR11051">
    <property type="entry name" value="GLYCOSYL HYDROLASE-RELATED"/>
    <property type="match status" value="1"/>
</dbReference>
<keyword evidence="9" id="KW-0378">Hydrolase</keyword>
<evidence type="ECO:0000259" key="8">
    <source>
        <dbReference type="Pfam" id="PF03636"/>
    </source>
</evidence>
<reference evidence="9 10" key="1">
    <citation type="submission" date="2017-05" db="EMBL/GenBank/DDBJ databases">
        <title>Vagococcus spp. assemblies.</title>
        <authorList>
            <person name="Gulvik C.A."/>
        </authorList>
    </citation>
    <scope>NUCLEOTIDE SEQUENCE [LARGE SCALE GENOMIC DNA]</scope>
    <source>
        <strain evidence="9 10">CCUG 51432</strain>
    </source>
</reference>
<dbReference type="SUPFAM" id="SSF48208">
    <property type="entry name" value="Six-hairpin glycosidases"/>
    <property type="match status" value="1"/>
</dbReference>
<dbReference type="SUPFAM" id="SSF74650">
    <property type="entry name" value="Galactose mutarotase-like"/>
    <property type="match status" value="1"/>
</dbReference>
<evidence type="ECO:0000256" key="3">
    <source>
        <dbReference type="ARBA" id="ARBA00022679"/>
    </source>
</evidence>
<dbReference type="GO" id="GO:0004553">
    <property type="term" value="F:hydrolase activity, hydrolyzing O-glycosyl compounds"/>
    <property type="evidence" value="ECO:0007669"/>
    <property type="project" value="TreeGrafter"/>
</dbReference>
<organism evidence="9 10">
    <name type="scientific">Vagococcus elongatus</name>
    <dbReference type="NCBI Taxonomy" id="180344"/>
    <lineage>
        <taxon>Bacteria</taxon>
        <taxon>Bacillati</taxon>
        <taxon>Bacillota</taxon>
        <taxon>Bacilli</taxon>
        <taxon>Lactobacillales</taxon>
        <taxon>Enterococcaceae</taxon>
        <taxon>Vagococcus</taxon>
    </lineage>
</organism>
<evidence type="ECO:0000313" key="10">
    <source>
        <dbReference type="Proteomes" id="UP000287605"/>
    </source>
</evidence>
<dbReference type="OrthoDB" id="9758855at2"/>
<dbReference type="Gene3D" id="2.70.98.40">
    <property type="entry name" value="Glycoside hydrolase, family 65, N-terminal domain"/>
    <property type="match status" value="1"/>
</dbReference>
<dbReference type="InterPro" id="IPR005195">
    <property type="entry name" value="Glyco_hydro_65_M"/>
</dbReference>
<comment type="caution">
    <text evidence="9">The sequence shown here is derived from an EMBL/GenBank/DDBJ whole genome shotgun (WGS) entry which is preliminary data.</text>
</comment>
<accession>A0A430B4B3</accession>
<dbReference type="InterPro" id="IPR008928">
    <property type="entry name" value="6-hairpin_glycosidase_sf"/>
</dbReference>
<evidence type="ECO:0000259" key="7">
    <source>
        <dbReference type="Pfam" id="PF03633"/>
    </source>
</evidence>
<dbReference type="InterPro" id="IPR012341">
    <property type="entry name" value="6hp_glycosidase-like_sf"/>
</dbReference>
<feature type="active site" description="Proton donor" evidence="4">
    <location>
        <position position="578"/>
    </location>
</feature>
<keyword evidence="3" id="KW-0808">Transferase</keyword>
<keyword evidence="2" id="KW-0328">Glycosyltransferase</keyword>
<dbReference type="Gene3D" id="1.50.10.10">
    <property type="match status" value="1"/>
</dbReference>
<gene>
    <name evidence="9" type="ORF">CBF29_02105</name>
</gene>
<dbReference type="RefSeq" id="WP_126806783.1">
    <property type="nucleotide sequence ID" value="NZ_NGKA01000002.1"/>
</dbReference>
<dbReference type="Pfam" id="PF03636">
    <property type="entry name" value="Glyco_hydro_65N"/>
    <property type="match status" value="1"/>
</dbReference>
<dbReference type="GO" id="GO:0005975">
    <property type="term" value="P:carbohydrate metabolic process"/>
    <property type="evidence" value="ECO:0007669"/>
    <property type="project" value="InterPro"/>
</dbReference>
<sequence>MVFKIYVEENECKVFVNDNESFVNKVNCLDDLLALEKKLSEYGLTGGLIFSDDEIVVSDKSGLYELSDWLTERLNIPFTYSTLDEYEQNVEAMKWNINYHGFEPGKNEYSSESLLTVGNGFIGLRGTTPEMEISAETYPATYLASLYNTAVSNINGRDISNEDFVNAPNMQKMYLLIDNEKVDFTHCTIHYFKRNLNLKHGLFQAWYELETNHGKRIKFEFKKFVSMYEKNQYNLNYSFTPVNFSGEVKLVIGSDGDVYNYNVERYRSLTNRHLDEIDYLVDEKRVILTAKTNQSKITIRQSSSIDSNSIDLSNLIIEKNKKDVKQIVLFHVEQGANYQIERVINVEKFNQDEEIPTKSLKDVTFKNFEASLRHSAKEWDKLWHQAAIKVEGDFMSQKLLNLHTYHLLVSASPNGNKGSDASVTARGLHGEAYRGHIFWDELFILPFYIIHFPETARELLMYRYRRLEAAKIDAKKDGHKGAMFPWQSGLNGSEQSQELHLNPISGEWKEDHSRLQRHVSLAIAYNVWLYWNSTKDMTFMNQYGLELLLEIAHFWESLAKWDESEQRYFIEGVMGPDEFHESYPWSEKGGLKNNAYTNMMVVWLFEEIAKLRQEMNQQIFSEVQTKVQMDQATFDRMAKIQHLLGLEINSSGIIAQYQDYFKLKEIDWKHYKNKYDNIYRMDRILNAEGKNADDYQVAKQADSLMIFYNLSKKQVDKILKDMNYSLPEDYIEKNLDYYLKRTSHGSTLSRIVHAQLAAMINEKEMAWNLYKEALYSDYRDIQGGTTAEGIHAGVMAATLFIPLTTFAGLDIRKDLLSFAPDLPNHWKSIEFSIIIRSVTYKIRVTHEKIVIVADTKTTIEVNNQQVELEQGKEKSIVY</sequence>
<dbReference type="PIRSF" id="PIRSF036289">
    <property type="entry name" value="Glycosyl_hydrolase_malt_phosph"/>
    <property type="match status" value="1"/>
</dbReference>
<dbReference type="PANTHER" id="PTHR11051:SF8">
    <property type="entry name" value="PROTEIN-GLUCOSYLGALACTOSYLHYDROXYLYSINE GLUCOSIDASE"/>
    <property type="match status" value="1"/>
</dbReference>
<keyword evidence="10" id="KW-1185">Reference proteome</keyword>
<name>A0A430B4B3_9ENTE</name>
<evidence type="ECO:0000256" key="4">
    <source>
        <dbReference type="PIRSR" id="PIRSR036289-50"/>
    </source>
</evidence>
<dbReference type="InterPro" id="IPR005194">
    <property type="entry name" value="Glyco_hydro_65_C"/>
</dbReference>
<dbReference type="InterPro" id="IPR037018">
    <property type="entry name" value="GH65_N"/>
</dbReference>
<evidence type="ECO:0000259" key="6">
    <source>
        <dbReference type="Pfam" id="PF03632"/>
    </source>
</evidence>
<protein>
    <submittedName>
        <fullName evidence="9">Family 65 glycosyl hydrolase</fullName>
    </submittedName>
</protein>
<dbReference type="EMBL" id="NGKA01000002">
    <property type="protein sequence ID" value="RSU15148.1"/>
    <property type="molecule type" value="Genomic_DNA"/>
</dbReference>
<dbReference type="InterPro" id="IPR005196">
    <property type="entry name" value="Glyco_hydro_65_N"/>
</dbReference>
<dbReference type="AlphaFoldDB" id="A0A430B4B3"/>
<dbReference type="Proteomes" id="UP000287605">
    <property type="component" value="Unassembled WGS sequence"/>
</dbReference>
<evidence type="ECO:0000256" key="5">
    <source>
        <dbReference type="PIRSR" id="PIRSR036289-51"/>
    </source>
</evidence>
<dbReference type="GO" id="GO:0030246">
    <property type="term" value="F:carbohydrate binding"/>
    <property type="evidence" value="ECO:0007669"/>
    <property type="project" value="InterPro"/>
</dbReference>
<feature type="domain" description="Glycoside hydrolase family 65 central catalytic" evidence="6">
    <location>
        <begin position="402"/>
        <end position="799"/>
    </location>
</feature>
<dbReference type="InterPro" id="IPR017045">
    <property type="entry name" value="Malt_Pase/Glycosyl_Hdrlase"/>
</dbReference>